<dbReference type="AlphaFoldDB" id="A0A0E4CSH6"/>
<keyword evidence="4" id="KW-0378">Hydrolase</keyword>
<dbReference type="STRING" id="1608583.BN1356_00895"/>
<evidence type="ECO:0000313" key="5">
    <source>
        <dbReference type="Proteomes" id="UP000198604"/>
    </source>
</evidence>
<keyword evidence="4" id="KW-0645">Protease</keyword>
<sequence>MKEARIFAAVRGINNKLLAWLYSLATIFLLVFFIELGSFLGSTLIWGLLMSLPGQVMQFLMFTLDPIFIDLLTFIFPALLLFLWVIAVERRSPRGLGFFKQKAWLQLLKGWGIGFLLIGAVVGLQVATSSIQLSQLDFSGANILTFLFIIPFWLLQSGTEELLTRGWLFPVISKHTRLWIGTSISSLLFAILHLQNPSVNWISILNIGLFGLLACLYVLKTDNIWGISAIHAAWNCFQGSFFGLKVSGLSTSYAPMRFVNGSVPDFMSGGDFGPEASIFASLVMGTYISYLAWTLYKKRVVNRK</sequence>
<evidence type="ECO:0000313" key="4">
    <source>
        <dbReference type="EMBL" id="CQR24550.1"/>
    </source>
</evidence>
<feature type="transmembrane region" description="Helical" evidence="2">
    <location>
        <begin position="176"/>
        <end position="195"/>
    </location>
</feature>
<dbReference type="OrthoDB" id="324900at2"/>
<dbReference type="GO" id="GO:0004175">
    <property type="term" value="F:endopeptidase activity"/>
    <property type="evidence" value="ECO:0007669"/>
    <property type="project" value="UniProtKB-ARBA"/>
</dbReference>
<dbReference type="Pfam" id="PF02517">
    <property type="entry name" value="Rce1-like"/>
    <property type="match status" value="1"/>
</dbReference>
<dbReference type="GO" id="GO:0080120">
    <property type="term" value="P:CAAX-box protein maturation"/>
    <property type="evidence" value="ECO:0007669"/>
    <property type="project" value="UniProtKB-ARBA"/>
</dbReference>
<feature type="transmembrane region" description="Helical" evidence="2">
    <location>
        <begin position="276"/>
        <end position="296"/>
    </location>
</feature>
<dbReference type="EMBL" id="CTEN01000002">
    <property type="protein sequence ID" value="CQR24550.1"/>
    <property type="molecule type" value="Genomic_DNA"/>
</dbReference>
<dbReference type="Proteomes" id="UP000198604">
    <property type="component" value="Unassembled WGS sequence"/>
</dbReference>
<feature type="domain" description="CAAX prenyl protease 2/Lysostaphin resistance protein A-like" evidence="3">
    <location>
        <begin position="145"/>
        <end position="237"/>
    </location>
</feature>
<evidence type="ECO:0000259" key="3">
    <source>
        <dbReference type="Pfam" id="PF02517"/>
    </source>
</evidence>
<proteinExistence type="inferred from homology"/>
<gene>
    <name evidence="4" type="ORF">BN1356_00895</name>
</gene>
<feature type="transmembrane region" description="Helical" evidence="2">
    <location>
        <begin position="138"/>
        <end position="155"/>
    </location>
</feature>
<evidence type="ECO:0000256" key="2">
    <source>
        <dbReference type="SAM" id="Phobius"/>
    </source>
</evidence>
<dbReference type="InterPro" id="IPR003675">
    <property type="entry name" value="Rce1/LyrA-like_dom"/>
</dbReference>
<keyword evidence="2" id="KW-1133">Transmembrane helix</keyword>
<organism evidence="4 5">
    <name type="scientific">Streptococcus varani</name>
    <dbReference type="NCBI Taxonomy" id="1608583"/>
    <lineage>
        <taxon>Bacteria</taxon>
        <taxon>Bacillati</taxon>
        <taxon>Bacillota</taxon>
        <taxon>Bacilli</taxon>
        <taxon>Lactobacillales</taxon>
        <taxon>Streptococcaceae</taxon>
        <taxon>Streptococcus</taxon>
    </lineage>
</organism>
<keyword evidence="2" id="KW-0812">Transmembrane</keyword>
<feature type="transmembrane region" description="Helical" evidence="2">
    <location>
        <begin position="201"/>
        <end position="220"/>
    </location>
</feature>
<evidence type="ECO:0000256" key="1">
    <source>
        <dbReference type="ARBA" id="ARBA00009067"/>
    </source>
</evidence>
<reference evidence="5" key="1">
    <citation type="submission" date="2015-03" db="EMBL/GenBank/DDBJ databases">
        <authorList>
            <person name="Urmite Genomes"/>
        </authorList>
    </citation>
    <scope>NUCLEOTIDE SEQUENCE [LARGE SCALE GENOMIC DNA]</scope>
    <source>
        <strain evidence="5">FF10</strain>
    </source>
</reference>
<keyword evidence="5" id="KW-1185">Reference proteome</keyword>
<protein>
    <submittedName>
        <fullName evidence="4">CAAX amino terminal protease family protein</fullName>
    </submittedName>
</protein>
<dbReference type="PANTHER" id="PTHR39430">
    <property type="entry name" value="MEMBRANE-ASSOCIATED PROTEASE-RELATED"/>
    <property type="match status" value="1"/>
</dbReference>
<dbReference type="GO" id="GO:0006508">
    <property type="term" value="P:proteolysis"/>
    <property type="evidence" value="ECO:0007669"/>
    <property type="project" value="UniProtKB-KW"/>
</dbReference>
<keyword evidence="2" id="KW-0472">Membrane</keyword>
<dbReference type="RefSeq" id="WP_093650193.1">
    <property type="nucleotide sequence ID" value="NZ_CTEN01000002.1"/>
</dbReference>
<name>A0A0E4CSH6_9STRE</name>
<feature type="transmembrane region" description="Helical" evidence="2">
    <location>
        <begin position="67"/>
        <end position="86"/>
    </location>
</feature>
<comment type="similarity">
    <text evidence="1">Belongs to the UPF0177 family.</text>
</comment>
<feature type="transmembrane region" description="Helical" evidence="2">
    <location>
        <begin position="107"/>
        <end position="126"/>
    </location>
</feature>
<accession>A0A0E4CSH6</accession>
<feature type="transmembrane region" description="Helical" evidence="2">
    <location>
        <begin position="232"/>
        <end position="256"/>
    </location>
</feature>
<feature type="transmembrane region" description="Helical" evidence="2">
    <location>
        <begin position="21"/>
        <end position="47"/>
    </location>
</feature>
<dbReference type="PANTHER" id="PTHR39430:SF1">
    <property type="entry name" value="PROTEASE"/>
    <property type="match status" value="1"/>
</dbReference>